<keyword evidence="4" id="KW-0378">Hydrolase</keyword>
<feature type="chain" id="PRO_5046022481" evidence="9">
    <location>
        <begin position="25"/>
        <end position="254"/>
    </location>
</feature>
<evidence type="ECO:0000256" key="6">
    <source>
        <dbReference type="ARBA" id="ARBA00023295"/>
    </source>
</evidence>
<accession>A0ABP7FI94</accession>
<dbReference type="InterPro" id="IPR009939">
    <property type="entry name" value="Chitosanase_fungal"/>
</dbReference>
<reference evidence="11" key="1">
    <citation type="journal article" date="2019" name="Int. J. Syst. Evol. Microbiol.">
        <title>The Global Catalogue of Microorganisms (GCM) 10K type strain sequencing project: providing services to taxonomists for standard genome sequencing and annotation.</title>
        <authorList>
            <consortium name="The Broad Institute Genomics Platform"/>
            <consortium name="The Broad Institute Genome Sequencing Center for Infectious Disease"/>
            <person name="Wu L."/>
            <person name="Ma J."/>
        </authorList>
    </citation>
    <scope>NUCLEOTIDE SEQUENCE [LARGE SCALE GENOMIC DNA]</scope>
    <source>
        <strain evidence="11">JCM 30846</strain>
    </source>
</reference>
<evidence type="ECO:0000256" key="4">
    <source>
        <dbReference type="ARBA" id="ARBA00022801"/>
    </source>
</evidence>
<evidence type="ECO:0000256" key="7">
    <source>
        <dbReference type="ARBA" id="ARBA00023326"/>
    </source>
</evidence>
<feature type="region of interest" description="Disordered" evidence="8">
    <location>
        <begin position="32"/>
        <end position="53"/>
    </location>
</feature>
<dbReference type="PANTHER" id="PTHR42061">
    <property type="entry name" value="ENDO-CHITOSANASE"/>
    <property type="match status" value="1"/>
</dbReference>
<evidence type="ECO:0000256" key="1">
    <source>
        <dbReference type="ARBA" id="ARBA00004613"/>
    </source>
</evidence>
<evidence type="ECO:0000313" key="10">
    <source>
        <dbReference type="EMBL" id="GAA3738450.1"/>
    </source>
</evidence>
<dbReference type="Proteomes" id="UP001499884">
    <property type="component" value="Unassembled WGS sequence"/>
</dbReference>
<comment type="caution">
    <text evidence="10">The sequence shown here is derived from an EMBL/GenBank/DDBJ whole genome shotgun (WGS) entry which is preliminary data.</text>
</comment>
<evidence type="ECO:0000256" key="2">
    <source>
        <dbReference type="ARBA" id="ARBA00022525"/>
    </source>
</evidence>
<dbReference type="RefSeq" id="WP_345649051.1">
    <property type="nucleotide sequence ID" value="NZ_BAABEP010000028.1"/>
</dbReference>
<feature type="compositionally biased region" description="Low complexity" evidence="8">
    <location>
        <begin position="32"/>
        <end position="47"/>
    </location>
</feature>
<protein>
    <submittedName>
        <fullName evidence="10">Uncharacterized protein</fullName>
    </submittedName>
</protein>
<evidence type="ECO:0000256" key="9">
    <source>
        <dbReference type="SAM" id="SignalP"/>
    </source>
</evidence>
<evidence type="ECO:0000256" key="5">
    <source>
        <dbReference type="ARBA" id="ARBA00023277"/>
    </source>
</evidence>
<keyword evidence="5" id="KW-0119">Carbohydrate metabolism</keyword>
<name>A0ABP7FI94_9ACTN</name>
<evidence type="ECO:0000313" key="11">
    <source>
        <dbReference type="Proteomes" id="UP001499884"/>
    </source>
</evidence>
<keyword evidence="11" id="KW-1185">Reference proteome</keyword>
<proteinExistence type="predicted"/>
<keyword evidence="2" id="KW-0964">Secreted</keyword>
<organism evidence="10 11">
    <name type="scientific">Streptomyces tremellae</name>
    <dbReference type="NCBI Taxonomy" id="1124239"/>
    <lineage>
        <taxon>Bacteria</taxon>
        <taxon>Bacillati</taxon>
        <taxon>Actinomycetota</taxon>
        <taxon>Actinomycetes</taxon>
        <taxon>Kitasatosporales</taxon>
        <taxon>Streptomycetaceae</taxon>
        <taxon>Streptomyces</taxon>
    </lineage>
</organism>
<feature type="signal peptide" evidence="9">
    <location>
        <begin position="1"/>
        <end position="24"/>
    </location>
</feature>
<dbReference type="EMBL" id="BAABEP010000028">
    <property type="protein sequence ID" value="GAA3738450.1"/>
    <property type="molecule type" value="Genomic_DNA"/>
</dbReference>
<keyword evidence="3 9" id="KW-0732">Signal</keyword>
<sequence>MRYRTHVVAAAGTFLAAASLLAHLSPSGAAPARPAAAGLGAAGAPAGVPGPPSALLQEGSVTAAQLLARVGRCDQVSDGMFRMDDEDDEPTVPVCGTPGAVFWKADLDVDCDGQATAHCNADTDGSFQEMTAFTQSDGRPLDAERLPYVVVPDPSGTWDYRAFGIRGGGLAAVVHDGQVRYAVVGDTGPAGLIGEASYATARALGITPDPEGGGTPEDVTYILFRNTAVRPPEDHAAAVRMGDRLAREFVAGAR</sequence>
<dbReference type="PANTHER" id="PTHR42061:SF6">
    <property type="entry name" value="ENDO-CHITOSANASE"/>
    <property type="match status" value="1"/>
</dbReference>
<keyword evidence="6" id="KW-0326">Glycosidase</keyword>
<comment type="subcellular location">
    <subcellularLocation>
        <location evidence="1">Secreted</location>
    </subcellularLocation>
</comment>
<dbReference type="Pfam" id="PF07335">
    <property type="entry name" value="Glyco_hydro_75"/>
    <property type="match status" value="1"/>
</dbReference>
<evidence type="ECO:0000256" key="8">
    <source>
        <dbReference type="SAM" id="MobiDB-lite"/>
    </source>
</evidence>
<keyword evidence="7" id="KW-0624">Polysaccharide degradation</keyword>
<gene>
    <name evidence="10" type="ORF">GCM10023082_39580</name>
</gene>
<evidence type="ECO:0000256" key="3">
    <source>
        <dbReference type="ARBA" id="ARBA00022729"/>
    </source>
</evidence>